<dbReference type="AlphaFoldDB" id="A0A9P8RQN4"/>
<organism evidence="2 3">
    <name type="scientific">Trichoglossum hirsutum</name>
    <dbReference type="NCBI Taxonomy" id="265104"/>
    <lineage>
        <taxon>Eukaryota</taxon>
        <taxon>Fungi</taxon>
        <taxon>Dikarya</taxon>
        <taxon>Ascomycota</taxon>
        <taxon>Pezizomycotina</taxon>
        <taxon>Geoglossomycetes</taxon>
        <taxon>Geoglossales</taxon>
        <taxon>Geoglossaceae</taxon>
        <taxon>Trichoglossum</taxon>
    </lineage>
</organism>
<dbReference type="PANTHER" id="PTHR39596:SF2">
    <property type="entry name" value="HET DOMAIN PROTEIN (AFU_ORTHOLOGUE AFUA_1G17550)-RELATED"/>
    <property type="match status" value="1"/>
</dbReference>
<evidence type="ECO:0000313" key="2">
    <source>
        <dbReference type="EMBL" id="KAH0559665.1"/>
    </source>
</evidence>
<evidence type="ECO:0000313" key="3">
    <source>
        <dbReference type="Proteomes" id="UP000750711"/>
    </source>
</evidence>
<proteinExistence type="predicted"/>
<evidence type="ECO:0000259" key="1">
    <source>
        <dbReference type="Pfam" id="PF06985"/>
    </source>
</evidence>
<dbReference type="InterPro" id="IPR010730">
    <property type="entry name" value="HET"/>
</dbReference>
<dbReference type="Pfam" id="PF06985">
    <property type="entry name" value="HET"/>
    <property type="match status" value="1"/>
</dbReference>
<dbReference type="Proteomes" id="UP000750711">
    <property type="component" value="Unassembled WGS sequence"/>
</dbReference>
<comment type="caution">
    <text evidence="2">The sequence shown here is derived from an EMBL/GenBank/DDBJ whole genome shotgun (WGS) entry which is preliminary data.</text>
</comment>
<name>A0A9P8RQN4_9PEZI</name>
<dbReference type="EMBL" id="JAGHQM010000546">
    <property type="protein sequence ID" value="KAH0559665.1"/>
    <property type="molecule type" value="Genomic_DNA"/>
</dbReference>
<protein>
    <recommendedName>
        <fullName evidence="1">Heterokaryon incompatibility domain-containing protein</fullName>
    </recommendedName>
</protein>
<feature type="domain" description="Heterokaryon incompatibility" evidence="1">
    <location>
        <begin position="332"/>
        <end position="417"/>
    </location>
</feature>
<gene>
    <name evidence="2" type="ORF">GP486_003822</name>
</gene>
<reference evidence="2" key="1">
    <citation type="submission" date="2021-03" db="EMBL/GenBank/DDBJ databases">
        <title>Comparative genomics and phylogenomic investigation of the class Geoglossomycetes provide insights into ecological specialization and systematics.</title>
        <authorList>
            <person name="Melie T."/>
            <person name="Pirro S."/>
            <person name="Miller A.N."/>
            <person name="Quandt A."/>
        </authorList>
    </citation>
    <scope>NUCLEOTIDE SEQUENCE</scope>
    <source>
        <strain evidence="2">CAQ_001_2017</strain>
    </source>
</reference>
<keyword evidence="3" id="KW-1185">Reference proteome</keyword>
<dbReference type="PANTHER" id="PTHR39596">
    <property type="match status" value="1"/>
</dbReference>
<sequence length="768" mass="88105">MDHIPTPRAPKYPTPEILCFVRPDFSPVSPPPFDRYPESRGWQQAAFVAGDFRQGHTDEKSREFLQEWLYFKVLAAVFNPVGIDIDMDDFTRRKDGQLLIDTTNLVRYISEFEGRFRDLESQTQIASIKAIDRVLSVTQRLVVRECSMVSAERIRSENWPFDPMTSLSFMILGCTLTFAVGRIVQVLLDKTHALEIYKQLHLSHRDWGVSNLLYERMRANKWCPHSLAQFASGERSVLGMYYANLLDIPSDEKDHGKCEVHKCIHTTVNEKDYTTKHDGHSSQECARIPPDSARESIIRSLKSKSAPLLKVLETETEEVEVNVVPYKEGIKYVAISHVWAHGLGNVDGNWLFSCQVRRLYRFAAALYPFSSTRADIYIWIDTICVPHRSDDDDKDYRKVAISLLDDTYRNADKVLVLDDQLVRSTSRVAPEEALIRILSSGWMTRLWTLQEGMLAGKLRFQFQERALDVEDMLSGILPIHYSSVWLEILEFFSSLRKLKTMHPWERLRCLWNYLQWRSTSHASDEITCLSVLTGKKPSAVPGLSHADRMKAFLNQMDGIPSDIIFMPGPRLPGDGWKWAPTSFMARYQWTAYSQFQETIIPGVSDHTISDQTDISRRSDRGLRVHFLGITLLEVPPNLNMIFRVEGIFLNTKMWFLAISLYDRCPPEWSDIDIQSLKNPTIILQSRPETFGVTHAIFVDAYEGPGIEGPVLLDRTAQKVTPTRFICRMTVGRIDAGVSQEARTYFEGDEQMSCSCKGKLLSPQWWYVG</sequence>
<accession>A0A9P8RQN4</accession>